<organism evidence="1 2">
    <name type="scientific">Persea americana</name>
    <name type="common">Avocado</name>
    <dbReference type="NCBI Taxonomy" id="3435"/>
    <lineage>
        <taxon>Eukaryota</taxon>
        <taxon>Viridiplantae</taxon>
        <taxon>Streptophyta</taxon>
        <taxon>Embryophyta</taxon>
        <taxon>Tracheophyta</taxon>
        <taxon>Spermatophyta</taxon>
        <taxon>Magnoliopsida</taxon>
        <taxon>Magnoliidae</taxon>
        <taxon>Laurales</taxon>
        <taxon>Lauraceae</taxon>
        <taxon>Persea</taxon>
    </lineage>
</organism>
<sequence>MKRGVIDFASLILFIGAPSCLRNYSLSIGSCPADDHEEEQVLLASAITLNGFSSDLRKAFGSFRSIEMRLLWFWCISCDELPQGPSAGKWTCVCASSDFGTDSHAFVTNCSTACDCRPDDIAGSNGTKWTCFCSSEEAPATLGDIHSASCFTACNCTSGSQDTSSAPRKRISSKAVVYILLLCVAFATVTFLASVACCIYWKDKCPVQPPIFSTDKDTSWNSAANLISHKSVSMPEFQVKMKSHFNPITGCIHKASFMLRSKRGMIPGAIIQFSYYELEQATNKFSNSRLVGLGGSSNVYCGELRDGRVVAVKRLKSQGGPNADFDFLTEIELISRLNHCHVVPLLGYCSESQGRHVERLLVFEYMSNGNLRDCLDVTQGKGPIDWGTRVGIALGAARGLEYLHEAAAPRILHRDVKSTNILLDEKWRAKITDLGLAKRLMADDLPSCSNSPARMLGTFGYFAPECAIIGRASLKSDVFSFGVVLLELISGRQPINRSCKRGEESLVIWATPLLHDSRRLVSELADPLLKGDFPEEEMQIMGHLARECLQLDPDSRPSMSEVAQILSTIIPDKSRRINFPVNLFQSSMSRSMRSIAETAERPEERTINVVCSGQLKRAASEKQPIPCSLPLANDRDFCDDNGSKEADDTVLSMDYIERLVLLTSQAQNSPEEETVDLTEPRFESFLEANARQSI</sequence>
<evidence type="ECO:0000313" key="2">
    <source>
        <dbReference type="Proteomes" id="UP001234297"/>
    </source>
</evidence>
<accession>A0ACC2N0E5</accession>
<dbReference type="EMBL" id="CM056809">
    <property type="protein sequence ID" value="KAJ8651163.1"/>
    <property type="molecule type" value="Genomic_DNA"/>
</dbReference>
<evidence type="ECO:0000313" key="1">
    <source>
        <dbReference type="EMBL" id="KAJ8651163.1"/>
    </source>
</evidence>
<name>A0ACC2N0E5_PERAE</name>
<comment type="caution">
    <text evidence="1">The sequence shown here is derived from an EMBL/GenBank/DDBJ whole genome shotgun (WGS) entry which is preliminary data.</text>
</comment>
<keyword evidence="2" id="KW-1185">Reference proteome</keyword>
<dbReference type="Proteomes" id="UP001234297">
    <property type="component" value="Chromosome 1"/>
</dbReference>
<reference evidence="1 2" key="1">
    <citation type="journal article" date="2022" name="Hortic Res">
        <title>A haplotype resolved chromosomal level avocado genome allows analysis of novel avocado genes.</title>
        <authorList>
            <person name="Nath O."/>
            <person name="Fletcher S.J."/>
            <person name="Hayward A."/>
            <person name="Shaw L.M."/>
            <person name="Masouleh A.K."/>
            <person name="Furtado A."/>
            <person name="Henry R.J."/>
            <person name="Mitter N."/>
        </authorList>
    </citation>
    <scope>NUCLEOTIDE SEQUENCE [LARGE SCALE GENOMIC DNA]</scope>
    <source>
        <strain evidence="2">cv. Hass</strain>
    </source>
</reference>
<gene>
    <name evidence="1" type="ORF">MRB53_004186</name>
</gene>
<proteinExistence type="predicted"/>
<protein>
    <submittedName>
        <fullName evidence="1">Uncharacterized protein</fullName>
    </submittedName>
</protein>